<feature type="domain" description="Big-1" evidence="5">
    <location>
        <begin position="1240"/>
        <end position="1329"/>
    </location>
</feature>
<evidence type="ECO:0000313" key="7">
    <source>
        <dbReference type="Proteomes" id="UP001238370"/>
    </source>
</evidence>
<sequence length="1513" mass="157901">MSEYSFMSGGVLKSKIKNILFFIFILLSFVCVAYAGQTNYYTLYQDSKLIPNSNINSGNIIYYTLKKGENAAYIAKKNGISIDAIWSINKSYYSSRQSMLSAGSGDILRLPLKSLGALDGLPALGSIEMTDNFQTVRQGMPGERSVLWQPSEVGSTVSADRLYGGRAQPTSAQTLNGQQTGSMALAMASGQASGALQAWMSQFGTAEVNLQAGNGWDGSSLDWLLPFYDTPAMLAFSQVGARYINSRFTANVGGGQRFFFDHGMVGYNTFIDQDISGNNSRLGVGIEYWRDYLKTSLNTYFRLSGWHQSYDQSDYYERPANGFDLRVNAYLPSYPALGTKLIFEQYYGNNVALFDRDSKQSNPSAFTMGVNYTPIPLVTFGADYRLGAGGRNDTLYSLQFNYRFGDSWQQQISPQNVANLRSLQGSRYDLVQRNNNIVLDYKKQDVISLTIPDGMSGLEGTVRSITYSVKSKHAVSRIDWHDVELVRYGGKINKVGEGYQLEFPKYIKNGNNTYQVNARAIDSQGNISNVAVLLVTVLSDSGSGGTIVDTLTANKISAIADGTDEITYTALVQSGGKPQANVDVDFSIQRGVGTLSTVQAKSDAQGRAMVRLTATEVGEVVVAAKTADMSAPLAAAPVNFIAGGAIVVHEITADKSTALANGTDAISYTIRVSKNGVSQANTDVDVTTTAGSLSSPRVTTGADGVATVKLTSNAVANNVIVSAKTAEMATALDASPVNFVNVEPTVVSSITADKTQALADGVDAITYTVEVTQNHIAQPNVEVTFTTAAGTLSATKAVTDAAGRATVSLTSNAVANNVIVSAKTAEMTTALDASPVNFVNVEPTVVSSITADKAQALPDGVDAITYTVEVTQNHIAQPNVEVTFTTTAGTLSATKAVTDAAGRATVSLTSNAVANNVIVSAKTAEMTTALDASPVNFVNVEPTVVSSITADKTQALADGVDAITYTVEVTQNHIAQPNVEVTFTTAAGTLSATKAVTDAAGRATVSLTSNAVANNVIVSAKTAEMTTALDASPVNFVNVEPTVVSSITADKTQALADGVDAITYTVEVTQNHIAQPNVEVTFTTAAGTLSATKAVTDAAGRATVSLTSNAVANNVIVSAKTAEMATALDASPVNFVNVEPTVVSSITADKTQALPDGVDAITYTVEVTQNHIAQPNVEVNFTTTAGTLSATKAVTDAAGRVTVSLTSNAVANNVIVSAKTAEMTTALDASPVNFSNNPSVATLTADNEFAVANGTSGVTFTATVMRDGAPAAGIPVTFATSGGTLSATDVTTEADGTARVILTSVTAGQATVSATTAGGTPATKTVTFNAVLEITGVLIPGSGGTSVPSVWLEGGQIQLVVRGGGAGLQYASSAASATVNDSGLITLDSAGDATIQVTSPEDGQTASYTLNTPAVFVRPEFATQRNYSAARTYCIAQGGALAADQSVLQNVRMLWGDANRYPAYAGLVARQAWVEQTPTDIAGGVGKTYDLIRGNPQSNVNVSTANVYAVCIH</sequence>
<keyword evidence="3" id="KW-0472">Membrane</keyword>
<dbReference type="Pfam" id="PF07979">
    <property type="entry name" value="Intimin_C"/>
    <property type="match status" value="1"/>
</dbReference>
<dbReference type="SUPFAM" id="SSF49373">
    <property type="entry name" value="Invasin/intimin cell-adhesion fragments"/>
    <property type="match status" value="9"/>
</dbReference>
<dbReference type="CDD" id="cd00118">
    <property type="entry name" value="LysM"/>
    <property type="match status" value="1"/>
</dbReference>
<gene>
    <name evidence="6" type="ORF">MQ095_17615</name>
</gene>
<dbReference type="InterPro" id="IPR003535">
    <property type="entry name" value="Intimin/invasin_bac"/>
</dbReference>
<reference evidence="6 7" key="1">
    <citation type="submission" date="2022-03" db="EMBL/GenBank/DDBJ databases">
        <title>Survey of Intraspecific Variation of Edwardsiella anguillarum Isolates from Non-Anguillid Fish Host Originating from Varied Geographic Locations.</title>
        <authorList>
            <person name="Armwood A.R."/>
            <person name="Woodyard E."/>
            <person name="Waldbieser G.C."/>
            <person name="Camus A.C."/>
            <person name="Divya D."/>
            <person name="Tekedar H."/>
            <person name="Soto E."/>
            <person name="Stein C."/>
            <person name="Ucko M."/>
            <person name="Ware C."/>
            <person name="Griffin M.J."/>
        </authorList>
    </citation>
    <scope>NUCLEOTIDE SEQUENCE [LARGE SCALE GENOMIC DNA]</scope>
    <source>
        <strain evidence="6 7">R18-35-2</strain>
    </source>
</reference>
<comment type="subcellular location">
    <subcellularLocation>
        <location evidence="1">Cell outer membrane</location>
    </subcellularLocation>
</comment>
<proteinExistence type="inferred from homology"/>
<evidence type="ECO:0000256" key="2">
    <source>
        <dbReference type="ARBA" id="ARBA00010116"/>
    </source>
</evidence>
<name>A0ABY8SCU0_9GAMM</name>
<dbReference type="Pfam" id="PF11924">
    <property type="entry name" value="IAT_beta"/>
    <property type="match status" value="1"/>
</dbReference>
<evidence type="ECO:0000259" key="5">
    <source>
        <dbReference type="PROSITE" id="PS51127"/>
    </source>
</evidence>
<feature type="domain" description="Big-1" evidence="5">
    <location>
        <begin position="648"/>
        <end position="740"/>
    </location>
</feature>
<dbReference type="InterPro" id="IPR016187">
    <property type="entry name" value="CTDL_fold"/>
</dbReference>
<dbReference type="Gene3D" id="3.10.100.10">
    <property type="entry name" value="Mannose-Binding Protein A, subunit A"/>
    <property type="match status" value="1"/>
</dbReference>
<feature type="domain" description="Big-1" evidence="5">
    <location>
        <begin position="945"/>
        <end position="1037"/>
    </location>
</feature>
<dbReference type="Gene3D" id="2.40.160.160">
    <property type="entry name" value="Inverse autotransporter, beta-domain"/>
    <property type="match status" value="1"/>
</dbReference>
<dbReference type="Pfam" id="PF02369">
    <property type="entry name" value="Big_1"/>
    <property type="match status" value="7"/>
</dbReference>
<feature type="domain" description="Big-1" evidence="5">
    <location>
        <begin position="1143"/>
        <end position="1235"/>
    </location>
</feature>
<dbReference type="InterPro" id="IPR016186">
    <property type="entry name" value="C-type_lectin-like/link_sf"/>
</dbReference>
<dbReference type="EMBL" id="CP094302">
    <property type="protein sequence ID" value="WHP83541.1"/>
    <property type="molecule type" value="Genomic_DNA"/>
</dbReference>
<dbReference type="InterPro" id="IPR024519">
    <property type="entry name" value="IAT_beta"/>
</dbReference>
<dbReference type="PANTHER" id="PTHR39576">
    <property type="entry name" value="ATTACHING AND EFFACING PROTEIN HOMOLOG-RELATED-RELATED"/>
    <property type="match status" value="1"/>
</dbReference>
<keyword evidence="7" id="KW-1185">Reference proteome</keyword>
<feature type="domain" description="Big-1" evidence="5">
    <location>
        <begin position="846"/>
        <end position="938"/>
    </location>
</feature>
<evidence type="ECO:0000256" key="3">
    <source>
        <dbReference type="ARBA" id="ARBA00023136"/>
    </source>
</evidence>
<dbReference type="PRINTS" id="PR01369">
    <property type="entry name" value="INTIMIN"/>
</dbReference>
<dbReference type="PANTHER" id="PTHR39576:SF2">
    <property type="entry name" value="ATTACHING AND EFFACING PROTEIN HOMOLOG-RELATED"/>
    <property type="match status" value="1"/>
</dbReference>
<dbReference type="SMART" id="SM00257">
    <property type="entry name" value="LysM"/>
    <property type="match status" value="1"/>
</dbReference>
<organism evidence="6 7">
    <name type="scientific">Edwardsiella anguillarum</name>
    <dbReference type="NCBI Taxonomy" id="1821960"/>
    <lineage>
        <taxon>Bacteria</taxon>
        <taxon>Pseudomonadati</taxon>
        <taxon>Pseudomonadota</taxon>
        <taxon>Gammaproteobacteria</taxon>
        <taxon>Enterobacterales</taxon>
        <taxon>Hafniaceae</taxon>
        <taxon>Edwardsiella</taxon>
    </lineage>
</organism>
<dbReference type="InterPro" id="IPR013783">
    <property type="entry name" value="Ig-like_fold"/>
</dbReference>
<comment type="similarity">
    <text evidence="2">Belongs to the intimin/invasin family.</text>
</comment>
<feature type="domain" description="Big-1" evidence="5">
    <location>
        <begin position="747"/>
        <end position="839"/>
    </location>
</feature>
<feature type="domain" description="Big-1" evidence="5">
    <location>
        <begin position="1044"/>
        <end position="1136"/>
    </location>
</feature>
<accession>A0ABY8SCU0</accession>
<dbReference type="InterPro" id="IPR051715">
    <property type="entry name" value="Intimin-Invasin_domain"/>
</dbReference>
<dbReference type="InterPro" id="IPR038177">
    <property type="entry name" value="IAT_beta_sf"/>
</dbReference>
<dbReference type="InterPro" id="IPR013117">
    <property type="entry name" value="Intimin_C"/>
</dbReference>
<dbReference type="InterPro" id="IPR003344">
    <property type="entry name" value="Big_1_dom"/>
</dbReference>
<dbReference type="Gene3D" id="2.60.40.1080">
    <property type="match status" value="1"/>
</dbReference>
<dbReference type="InterPro" id="IPR008964">
    <property type="entry name" value="Invasin/intimin_cell_adhesion"/>
</dbReference>
<evidence type="ECO:0000313" key="6">
    <source>
        <dbReference type="EMBL" id="WHP83541.1"/>
    </source>
</evidence>
<dbReference type="PROSITE" id="PS51127">
    <property type="entry name" value="BIG1"/>
    <property type="match status" value="8"/>
</dbReference>
<evidence type="ECO:0000256" key="4">
    <source>
        <dbReference type="ARBA" id="ARBA00023237"/>
    </source>
</evidence>
<dbReference type="Gene3D" id="2.60.40.10">
    <property type="entry name" value="Immunoglobulins"/>
    <property type="match status" value="8"/>
</dbReference>
<dbReference type="RefSeq" id="WP_085062000.1">
    <property type="nucleotide sequence ID" value="NZ_CP094302.2"/>
</dbReference>
<dbReference type="SMART" id="SM00634">
    <property type="entry name" value="BID_1"/>
    <property type="match status" value="8"/>
</dbReference>
<keyword evidence="4" id="KW-0998">Cell outer membrane</keyword>
<protein>
    <submittedName>
        <fullName evidence="6">Inverse autotransporter beta domain-containing protein</fullName>
    </submittedName>
</protein>
<dbReference type="SUPFAM" id="SSF56436">
    <property type="entry name" value="C-type lectin-like"/>
    <property type="match status" value="1"/>
</dbReference>
<feature type="domain" description="Big-1" evidence="5">
    <location>
        <begin position="548"/>
        <end position="641"/>
    </location>
</feature>
<dbReference type="InterPro" id="IPR018392">
    <property type="entry name" value="LysM"/>
</dbReference>
<dbReference type="Proteomes" id="UP001238370">
    <property type="component" value="Chromosome"/>
</dbReference>
<evidence type="ECO:0000256" key="1">
    <source>
        <dbReference type="ARBA" id="ARBA00004442"/>
    </source>
</evidence>